<protein>
    <submittedName>
        <fullName evidence="1">Uncharacterized protein</fullName>
    </submittedName>
</protein>
<gene>
    <name evidence="1" type="ORF">CFY87_05725</name>
</gene>
<name>A0ABX4FNA8_9PAST</name>
<dbReference type="EMBL" id="NLFK01000004">
    <property type="protein sequence ID" value="OZN25201.1"/>
    <property type="molecule type" value="Genomic_DNA"/>
</dbReference>
<reference evidence="1 2" key="1">
    <citation type="submission" date="2017-07" db="EMBL/GenBank/DDBJ databases">
        <title>Virulence factors identified in Actinobacillus seminis.</title>
        <authorList>
            <person name="Negrete-Abascal E."/>
            <person name="Vaca-Pacheco S."/>
            <person name="Montes-Garcia F."/>
            <person name="Leyto-Gil A.M."/>
            <person name="Fragoso-Garcia E."/>
            <person name="Carvente-Garcia R."/>
            <person name="Perez-Agueros S."/>
            <person name="Castelan-Sanchez H.G."/>
            <person name="Garcia-Molina A."/>
            <person name="Villamar T.E."/>
            <person name="Vazquez-Cruz C."/>
        </authorList>
    </citation>
    <scope>NUCLEOTIDE SEQUENCE [LARGE SCALE GENOMIC DNA]</scope>
    <source>
        <strain evidence="1 2">ATCC 15768</strain>
    </source>
</reference>
<organism evidence="1 2">
    <name type="scientific">Actinobacillus seminis</name>
    <dbReference type="NCBI Taxonomy" id="722"/>
    <lineage>
        <taxon>Bacteria</taxon>
        <taxon>Pseudomonadati</taxon>
        <taxon>Pseudomonadota</taxon>
        <taxon>Gammaproteobacteria</taxon>
        <taxon>Pasteurellales</taxon>
        <taxon>Pasteurellaceae</taxon>
        <taxon>Actinobacillus</taxon>
    </lineage>
</organism>
<sequence>MKGFLKDQLRYVFMEEATPENIAPYLKNFVNNSRQYGQYTSLVIFEKPDKDTSFIANHITLNTESSVGNTLRFLMIRRITLFNDSTALVV</sequence>
<keyword evidence="2" id="KW-1185">Reference proteome</keyword>
<accession>A0ABX4FNA8</accession>
<comment type="caution">
    <text evidence="1">The sequence shown here is derived from an EMBL/GenBank/DDBJ whole genome shotgun (WGS) entry which is preliminary data.</text>
</comment>
<evidence type="ECO:0000313" key="2">
    <source>
        <dbReference type="Proteomes" id="UP000215738"/>
    </source>
</evidence>
<evidence type="ECO:0000313" key="1">
    <source>
        <dbReference type="EMBL" id="OZN25201.1"/>
    </source>
</evidence>
<proteinExistence type="predicted"/>
<dbReference type="Proteomes" id="UP000215738">
    <property type="component" value="Unassembled WGS sequence"/>
</dbReference>